<comment type="caution">
    <text evidence="1">The sequence shown here is derived from an EMBL/GenBank/DDBJ whole genome shotgun (WGS) entry which is preliminary data.</text>
</comment>
<keyword evidence="2" id="KW-1185">Reference proteome</keyword>
<dbReference type="Proteomes" id="UP000616151">
    <property type="component" value="Unassembled WGS sequence"/>
</dbReference>
<gene>
    <name evidence="1" type="ORF">JHL16_21355</name>
</gene>
<sequence length="286" mass="31892">MNVDQLRSFVEVVATGSFSLAASRLNVTQSTVSARIRALEEQLGQPLFLRGREGADLTPAGLRLEAHALAILSSWEQARQEIALPQGFQTIFRLGGPASLWSSLLRPWLSSMRERAPDVAVRLEGSHSDNIIERLSEGLLDLGVVFIPRRRPGLLVETLFDERLVLVCHKEIIDDWHSHYVNLDWDDELRSAHREAYPDLPTPAITIGPAVLGLNYLLDQRAAGYLPWSLAAPWIASGHITPVENAPEIRRPVYVIAPDTHAHTELLDLALRCLRSIGSLLQDFRD</sequence>
<name>A0ACC5R8H6_9HYPH</name>
<dbReference type="EMBL" id="JAENHL010000007">
    <property type="protein sequence ID" value="MBK1868920.1"/>
    <property type="molecule type" value="Genomic_DNA"/>
</dbReference>
<protein>
    <submittedName>
        <fullName evidence="1">LysR family transcriptional regulator</fullName>
    </submittedName>
</protein>
<proteinExistence type="predicted"/>
<reference evidence="1" key="1">
    <citation type="submission" date="2021-01" db="EMBL/GenBank/DDBJ databases">
        <authorList>
            <person name="Sun Q."/>
        </authorList>
    </citation>
    <scope>NUCLEOTIDE SEQUENCE</scope>
    <source>
        <strain evidence="1">YIM B02566</strain>
    </source>
</reference>
<organism evidence="1 2">
    <name type="scientific">Taklimakanibacter albus</name>
    <dbReference type="NCBI Taxonomy" id="2800327"/>
    <lineage>
        <taxon>Bacteria</taxon>
        <taxon>Pseudomonadati</taxon>
        <taxon>Pseudomonadota</taxon>
        <taxon>Alphaproteobacteria</taxon>
        <taxon>Hyphomicrobiales</taxon>
        <taxon>Aestuariivirgaceae</taxon>
        <taxon>Taklimakanibacter</taxon>
    </lineage>
</organism>
<evidence type="ECO:0000313" key="1">
    <source>
        <dbReference type="EMBL" id="MBK1868920.1"/>
    </source>
</evidence>
<accession>A0ACC5R8H6</accession>
<evidence type="ECO:0000313" key="2">
    <source>
        <dbReference type="Proteomes" id="UP000616151"/>
    </source>
</evidence>